<evidence type="ECO:0000256" key="3">
    <source>
        <dbReference type="ARBA" id="ARBA00012599"/>
    </source>
</evidence>
<dbReference type="STRING" id="97972.A0A2V1DS52"/>
<evidence type="ECO:0000256" key="4">
    <source>
        <dbReference type="ARBA" id="ARBA00022801"/>
    </source>
</evidence>
<comment type="similarity">
    <text evidence="2">Belongs to the glycosyl hydrolase 16 family.</text>
</comment>
<name>A0A2V1DS52_9PLEO</name>
<keyword evidence="7" id="KW-0472">Membrane</keyword>
<protein>
    <recommendedName>
        <fullName evidence="3">endo-1,3(4)-beta-glucanase</fullName>
        <ecNumber evidence="3">3.2.1.6</ecNumber>
    </recommendedName>
</protein>
<evidence type="ECO:0000259" key="8">
    <source>
        <dbReference type="PROSITE" id="PS51762"/>
    </source>
</evidence>
<evidence type="ECO:0000256" key="6">
    <source>
        <dbReference type="SAM" id="MobiDB-lite"/>
    </source>
</evidence>
<feature type="transmembrane region" description="Helical" evidence="7">
    <location>
        <begin position="50"/>
        <end position="72"/>
    </location>
</feature>
<dbReference type="OrthoDB" id="192832at2759"/>
<keyword evidence="7" id="KW-0812">Transmembrane</keyword>
<dbReference type="Proteomes" id="UP000244855">
    <property type="component" value="Unassembled WGS sequence"/>
</dbReference>
<dbReference type="PROSITE" id="PS51762">
    <property type="entry name" value="GH16_2"/>
    <property type="match status" value="1"/>
</dbReference>
<accession>A0A2V1DS52</accession>
<dbReference type="GO" id="GO:0052861">
    <property type="term" value="F:endo-1,3(4)-beta-glucanase activity"/>
    <property type="evidence" value="ECO:0007669"/>
    <property type="project" value="UniProtKB-EC"/>
</dbReference>
<evidence type="ECO:0000256" key="7">
    <source>
        <dbReference type="SAM" id="Phobius"/>
    </source>
</evidence>
<dbReference type="Gene3D" id="2.60.120.200">
    <property type="match status" value="1"/>
</dbReference>
<keyword evidence="10" id="KW-1185">Reference proteome</keyword>
<keyword evidence="5" id="KW-0326">Glycosidase</keyword>
<organism evidence="9 10">
    <name type="scientific">Periconia macrospinosa</name>
    <dbReference type="NCBI Taxonomy" id="97972"/>
    <lineage>
        <taxon>Eukaryota</taxon>
        <taxon>Fungi</taxon>
        <taxon>Dikarya</taxon>
        <taxon>Ascomycota</taxon>
        <taxon>Pezizomycotina</taxon>
        <taxon>Dothideomycetes</taxon>
        <taxon>Pleosporomycetidae</taxon>
        <taxon>Pleosporales</taxon>
        <taxon>Massarineae</taxon>
        <taxon>Periconiaceae</taxon>
        <taxon>Periconia</taxon>
    </lineage>
</organism>
<feature type="region of interest" description="Disordered" evidence="6">
    <location>
        <begin position="1"/>
        <end position="38"/>
    </location>
</feature>
<dbReference type="EMBL" id="KZ805364">
    <property type="protein sequence ID" value="PVI00987.1"/>
    <property type="molecule type" value="Genomic_DNA"/>
</dbReference>
<dbReference type="PANTHER" id="PTHR10963:SF42">
    <property type="entry name" value="PUTATIVE (AFU_ORTHOLOGUE AFUA_5G02280)-RELATED"/>
    <property type="match status" value="1"/>
</dbReference>
<feature type="domain" description="GH16" evidence="8">
    <location>
        <begin position="78"/>
        <end position="335"/>
    </location>
</feature>
<dbReference type="CDD" id="cd02181">
    <property type="entry name" value="GH16_fungal_Lam16A_glucanase"/>
    <property type="match status" value="1"/>
</dbReference>
<comment type="catalytic activity">
    <reaction evidence="1">
        <text>Endohydrolysis of (1-&gt;3)- or (1-&gt;4)-linkages in beta-D-glucans when the glucose residue whose reducing group is involved in the linkage to be hydrolyzed is itself substituted at C-3.</text>
        <dbReference type="EC" id="3.2.1.6"/>
    </reaction>
</comment>
<keyword evidence="4 9" id="KW-0378">Hydrolase</keyword>
<evidence type="ECO:0000313" key="9">
    <source>
        <dbReference type="EMBL" id="PVI00987.1"/>
    </source>
</evidence>
<dbReference type="InterPro" id="IPR000757">
    <property type="entry name" value="Beta-glucanase-like"/>
</dbReference>
<dbReference type="InterPro" id="IPR050546">
    <property type="entry name" value="Glycosyl_Hydrlase_16"/>
</dbReference>
<proteinExistence type="inferred from homology"/>
<dbReference type="PANTHER" id="PTHR10963">
    <property type="entry name" value="GLYCOSYL HYDROLASE-RELATED"/>
    <property type="match status" value="1"/>
</dbReference>
<evidence type="ECO:0000256" key="2">
    <source>
        <dbReference type="ARBA" id="ARBA00006865"/>
    </source>
</evidence>
<gene>
    <name evidence="9" type="ORF">DM02DRAFT_525869</name>
</gene>
<keyword evidence="7" id="KW-1133">Transmembrane helix</keyword>
<evidence type="ECO:0000256" key="1">
    <source>
        <dbReference type="ARBA" id="ARBA00000124"/>
    </source>
</evidence>
<evidence type="ECO:0000256" key="5">
    <source>
        <dbReference type="ARBA" id="ARBA00023295"/>
    </source>
</evidence>
<dbReference type="AlphaFoldDB" id="A0A2V1DS52"/>
<dbReference type="Pfam" id="PF26113">
    <property type="entry name" value="GH16_XgeA"/>
    <property type="match status" value="1"/>
</dbReference>
<feature type="compositionally biased region" description="Basic and acidic residues" evidence="6">
    <location>
        <begin position="1"/>
        <end position="12"/>
    </location>
</feature>
<dbReference type="EC" id="3.2.1.6" evidence="3"/>
<dbReference type="InterPro" id="IPR013320">
    <property type="entry name" value="ConA-like_dom_sf"/>
</dbReference>
<evidence type="ECO:0000313" key="10">
    <source>
        <dbReference type="Proteomes" id="UP000244855"/>
    </source>
</evidence>
<dbReference type="SUPFAM" id="SSF49899">
    <property type="entry name" value="Concanavalin A-like lectins/glucanases"/>
    <property type="match status" value="1"/>
</dbReference>
<dbReference type="GO" id="GO:0009251">
    <property type="term" value="P:glucan catabolic process"/>
    <property type="evidence" value="ECO:0007669"/>
    <property type="project" value="TreeGrafter"/>
</dbReference>
<sequence length="391" mass="43305">MASLHSPDKSPASEKSTQVGLHGSPKAPEDETIAEGKTTLNPKPWPLRTWILIGIVLVIVVIGAIVGGVLGARANAYPDYYRIEYSLKDAYEGNTFFDKFDYFSDEDPTHGFVEYMNSTYSTLQQLTRLTSTPERNSLSPSGTAILRVDNTTTNATDGRRSVRITSRPTYSTGLFIFDIHHSPYGCATWPAVWLSDIPNWPTNGEIDVVEAVNMGDTGNQMTLHTTQGCEIGRKRRRRQTGEALTYDCWNATDGNVGCGVQGEKATYGKAFNAQGGGVYAVELRDEGIRVWMFDRSNIPADIVSRTPDPSTWETALADFPNLECDIERYFKDLSIVVNISLCGDWAGQDNVFGANPVCKMKGKCEDFVKSNPGEFDEAYWEFGGFWVYQGV</sequence>
<dbReference type="FunFam" id="2.60.120.200:FF:000114">
    <property type="entry name" value="Probable endo-1,3(4)-beta-glucanase NFIA_089530"/>
    <property type="match status" value="1"/>
</dbReference>
<reference evidence="9 10" key="1">
    <citation type="journal article" date="2018" name="Sci. Rep.">
        <title>Comparative genomics provides insights into the lifestyle and reveals functional heterogeneity of dark septate endophytic fungi.</title>
        <authorList>
            <person name="Knapp D.G."/>
            <person name="Nemeth J.B."/>
            <person name="Barry K."/>
            <person name="Hainaut M."/>
            <person name="Henrissat B."/>
            <person name="Johnson J."/>
            <person name="Kuo A."/>
            <person name="Lim J.H.P."/>
            <person name="Lipzen A."/>
            <person name="Nolan M."/>
            <person name="Ohm R.A."/>
            <person name="Tamas L."/>
            <person name="Grigoriev I.V."/>
            <person name="Spatafora J.W."/>
            <person name="Nagy L.G."/>
            <person name="Kovacs G.M."/>
        </authorList>
    </citation>
    <scope>NUCLEOTIDE SEQUENCE [LARGE SCALE GENOMIC DNA]</scope>
    <source>
        <strain evidence="9 10">DSE2036</strain>
    </source>
</reference>